<dbReference type="Proteomes" id="UP000001074">
    <property type="component" value="Unassembled WGS sequence"/>
</dbReference>
<dbReference type="InterPro" id="IPR003961">
    <property type="entry name" value="FN3_dom"/>
</dbReference>
<keyword evidence="6" id="KW-1185">Reference proteome</keyword>
<evidence type="ECO:0000256" key="1">
    <source>
        <dbReference type="ARBA" id="ARBA00022737"/>
    </source>
</evidence>
<dbReference type="PROSITE" id="PS50853">
    <property type="entry name" value="FN3"/>
    <property type="match status" value="2"/>
</dbReference>
<organism evidence="5 6">
    <name type="scientific">Myotis lucifugus</name>
    <name type="common">Little brown bat</name>
    <dbReference type="NCBI Taxonomy" id="59463"/>
    <lineage>
        <taxon>Eukaryota</taxon>
        <taxon>Metazoa</taxon>
        <taxon>Chordata</taxon>
        <taxon>Craniata</taxon>
        <taxon>Vertebrata</taxon>
        <taxon>Euteleostomi</taxon>
        <taxon>Mammalia</taxon>
        <taxon>Eutheria</taxon>
        <taxon>Laurasiatheria</taxon>
        <taxon>Chiroptera</taxon>
        <taxon>Yangochiroptera</taxon>
        <taxon>Vespertilionidae</taxon>
        <taxon>Myotis</taxon>
    </lineage>
</organism>
<dbReference type="InterPro" id="IPR003598">
    <property type="entry name" value="Ig_sub2"/>
</dbReference>
<dbReference type="GeneTree" id="ENSGT00940000160123"/>
<dbReference type="OMA" id="IEPPGFA"/>
<gene>
    <name evidence="5" type="primary">IGSF22</name>
</gene>
<evidence type="ECO:0000313" key="5">
    <source>
        <dbReference type="Ensembl" id="ENSMLUP00000014948.2"/>
    </source>
</evidence>
<dbReference type="SMART" id="SM00408">
    <property type="entry name" value="IGc2"/>
    <property type="match status" value="5"/>
</dbReference>
<feature type="domain" description="Fibronectin type-III" evidence="4">
    <location>
        <begin position="783"/>
        <end position="880"/>
    </location>
</feature>
<feature type="domain" description="Ig-like" evidence="3">
    <location>
        <begin position="68"/>
        <end position="159"/>
    </location>
</feature>
<dbReference type="FunFam" id="2.60.40.10:FF:001451">
    <property type="entry name" value="immunoglobulin superfamily member 22"/>
    <property type="match status" value="1"/>
</dbReference>
<dbReference type="EMBL" id="AAPE02027352">
    <property type="status" value="NOT_ANNOTATED_CDS"/>
    <property type="molecule type" value="Genomic_DNA"/>
</dbReference>
<dbReference type="FunFam" id="2.60.40.10:FF:001539">
    <property type="entry name" value="Immunoglobulin superfamily member 22"/>
    <property type="match status" value="1"/>
</dbReference>
<reference evidence="5" key="2">
    <citation type="submission" date="2025-08" db="UniProtKB">
        <authorList>
            <consortium name="Ensembl"/>
        </authorList>
    </citation>
    <scope>IDENTIFICATION</scope>
</reference>
<evidence type="ECO:0000259" key="4">
    <source>
        <dbReference type="PROSITE" id="PS50853"/>
    </source>
</evidence>
<dbReference type="FunFam" id="2.60.40.10:FF:001578">
    <property type="entry name" value="immunoglobulin superfamily member 22"/>
    <property type="match status" value="1"/>
</dbReference>
<dbReference type="FunFam" id="2.60.40.10:FF:000034">
    <property type="entry name" value="Titin isoform A"/>
    <property type="match status" value="1"/>
</dbReference>
<keyword evidence="1" id="KW-0677">Repeat</keyword>
<dbReference type="PROSITE" id="PS50835">
    <property type="entry name" value="IG_LIKE"/>
    <property type="match status" value="2"/>
</dbReference>
<proteinExistence type="predicted"/>
<dbReference type="AlphaFoldDB" id="G1PUI9"/>
<dbReference type="PRINTS" id="PR00014">
    <property type="entry name" value="FNTYPEIII"/>
</dbReference>
<accession>G1PUI9</accession>
<dbReference type="InterPro" id="IPR013098">
    <property type="entry name" value="Ig_I-set"/>
</dbReference>
<reference evidence="5" key="3">
    <citation type="submission" date="2025-09" db="UniProtKB">
        <authorList>
            <consortium name="Ensembl"/>
        </authorList>
    </citation>
    <scope>IDENTIFICATION</scope>
</reference>
<dbReference type="Gene3D" id="2.60.40.10">
    <property type="entry name" value="Immunoglobulins"/>
    <property type="match status" value="8"/>
</dbReference>
<dbReference type="Pfam" id="PF18362">
    <property type="entry name" value="THB"/>
    <property type="match status" value="1"/>
</dbReference>
<name>G1PUI9_MYOLU</name>
<keyword evidence="2" id="KW-0393">Immunoglobulin domain</keyword>
<dbReference type="SUPFAM" id="SSF48726">
    <property type="entry name" value="Immunoglobulin"/>
    <property type="match status" value="6"/>
</dbReference>
<dbReference type="CDD" id="cd00063">
    <property type="entry name" value="FN3"/>
    <property type="match status" value="2"/>
</dbReference>
<dbReference type="FunFam" id="2.60.40.10:FF:001522">
    <property type="entry name" value="immunoglobulin superfamily member 22"/>
    <property type="match status" value="1"/>
</dbReference>
<dbReference type="Pfam" id="PF07679">
    <property type="entry name" value="I-set"/>
    <property type="match status" value="5"/>
</dbReference>
<dbReference type="InterPro" id="IPR013783">
    <property type="entry name" value="Ig-like_fold"/>
</dbReference>
<dbReference type="SMART" id="SM00409">
    <property type="entry name" value="IG"/>
    <property type="match status" value="5"/>
</dbReference>
<dbReference type="InterPro" id="IPR050964">
    <property type="entry name" value="Striated_Muscle_Regulatory"/>
</dbReference>
<dbReference type="InterPro" id="IPR036116">
    <property type="entry name" value="FN3_sf"/>
</dbReference>
<feature type="domain" description="Fibronectin type-III" evidence="4">
    <location>
        <begin position="685"/>
        <end position="780"/>
    </location>
</feature>
<dbReference type="SUPFAM" id="SSF49265">
    <property type="entry name" value="Fibronectin type III"/>
    <property type="match status" value="1"/>
</dbReference>
<dbReference type="PANTHER" id="PTHR13817:SF153">
    <property type="entry name" value="IMMUNOGLOBULIN SUPERFAMILY MEMBER 22"/>
    <property type="match status" value="1"/>
</dbReference>
<protein>
    <submittedName>
        <fullName evidence="5">Immunoglobulin superfamily member 22</fullName>
    </submittedName>
</protein>
<dbReference type="Ensembl" id="ENSMLUT00000016403.2">
    <property type="protein sequence ID" value="ENSMLUP00000014948.2"/>
    <property type="gene ID" value="ENSMLUG00000016399.2"/>
</dbReference>
<reference evidence="5 6" key="1">
    <citation type="journal article" date="2011" name="Nature">
        <title>A high-resolution map of human evolutionary constraint using 29 mammals.</title>
        <authorList>
            <person name="Lindblad-Toh K."/>
            <person name="Garber M."/>
            <person name="Zuk O."/>
            <person name="Lin M.F."/>
            <person name="Parker B.J."/>
            <person name="Washietl S."/>
            <person name="Kheradpour P."/>
            <person name="Ernst J."/>
            <person name="Jordan G."/>
            <person name="Mauceli E."/>
            <person name="Ward L.D."/>
            <person name="Lowe C.B."/>
            <person name="Holloway A.K."/>
            <person name="Clamp M."/>
            <person name="Gnerre S."/>
            <person name="Alfoldi J."/>
            <person name="Beal K."/>
            <person name="Chang J."/>
            <person name="Clawson H."/>
            <person name="Cuff J."/>
            <person name="Di Palma F."/>
            <person name="Fitzgerald S."/>
            <person name="Flicek P."/>
            <person name="Guttman M."/>
            <person name="Hubisz M.J."/>
            <person name="Jaffe D.B."/>
            <person name="Jungreis I."/>
            <person name="Kent W.J."/>
            <person name="Kostka D."/>
            <person name="Lara M."/>
            <person name="Martins A.L."/>
            <person name="Massingham T."/>
            <person name="Moltke I."/>
            <person name="Raney B.J."/>
            <person name="Rasmussen M.D."/>
            <person name="Robinson J."/>
            <person name="Stark A."/>
            <person name="Vilella A.J."/>
            <person name="Wen J."/>
            <person name="Xie X."/>
            <person name="Zody M.C."/>
            <person name="Baldwin J."/>
            <person name="Bloom T."/>
            <person name="Chin C.W."/>
            <person name="Heiman D."/>
            <person name="Nicol R."/>
            <person name="Nusbaum C."/>
            <person name="Young S."/>
            <person name="Wilkinson J."/>
            <person name="Worley K.C."/>
            <person name="Kovar C.L."/>
            <person name="Muzny D.M."/>
            <person name="Gibbs R.A."/>
            <person name="Cree A."/>
            <person name="Dihn H.H."/>
            <person name="Fowler G."/>
            <person name="Jhangiani S."/>
            <person name="Joshi V."/>
            <person name="Lee S."/>
            <person name="Lewis L.R."/>
            <person name="Nazareth L.V."/>
            <person name="Okwuonu G."/>
            <person name="Santibanez J."/>
            <person name="Warren W.C."/>
            <person name="Mardis E.R."/>
            <person name="Weinstock G.M."/>
            <person name="Wilson R.K."/>
            <person name="Delehaunty K."/>
            <person name="Dooling D."/>
            <person name="Fronik C."/>
            <person name="Fulton L."/>
            <person name="Fulton B."/>
            <person name="Graves T."/>
            <person name="Minx P."/>
            <person name="Sodergren E."/>
            <person name="Birney E."/>
            <person name="Margulies E.H."/>
            <person name="Herrero J."/>
            <person name="Green E.D."/>
            <person name="Haussler D."/>
            <person name="Siepel A."/>
            <person name="Goldman N."/>
            <person name="Pollard K.S."/>
            <person name="Pedersen J.S."/>
            <person name="Lander E.S."/>
            <person name="Kellis M."/>
        </authorList>
    </citation>
    <scope>NUCLEOTIDE SEQUENCE [LARGE SCALE GENOMIC DNA]</scope>
</reference>
<dbReference type="PANTHER" id="PTHR13817">
    <property type="entry name" value="TITIN"/>
    <property type="match status" value="1"/>
</dbReference>
<dbReference type="FunFam" id="2.60.40.10:FF:001558">
    <property type="entry name" value="Immunoglobulin superfamily member 22"/>
    <property type="match status" value="1"/>
</dbReference>
<dbReference type="FunFam" id="2.60.40.10:FF:001498">
    <property type="entry name" value="immunoglobulin superfamily member 22"/>
    <property type="match status" value="1"/>
</dbReference>
<dbReference type="InterPro" id="IPR040849">
    <property type="entry name" value="MyBP-C_THB"/>
</dbReference>
<dbReference type="GO" id="GO:0031430">
    <property type="term" value="C:M band"/>
    <property type="evidence" value="ECO:0007669"/>
    <property type="project" value="TreeGrafter"/>
</dbReference>
<evidence type="ECO:0000259" key="3">
    <source>
        <dbReference type="PROSITE" id="PS50835"/>
    </source>
</evidence>
<evidence type="ECO:0000256" key="2">
    <source>
        <dbReference type="ARBA" id="ARBA00023319"/>
    </source>
</evidence>
<dbReference type="GO" id="GO:0045214">
    <property type="term" value="P:sarcomere organization"/>
    <property type="evidence" value="ECO:0007669"/>
    <property type="project" value="TreeGrafter"/>
</dbReference>
<dbReference type="InterPro" id="IPR003599">
    <property type="entry name" value="Ig_sub"/>
</dbReference>
<dbReference type="EMBL" id="AAPE02027351">
    <property type="status" value="NOT_ANNOTATED_CDS"/>
    <property type="molecule type" value="Genomic_DNA"/>
</dbReference>
<dbReference type="InterPro" id="IPR007110">
    <property type="entry name" value="Ig-like_dom"/>
</dbReference>
<sequence>MTTIHHNQMMQEHVSMEFSSSSTHVQTFSKTTKIVGEEVMTKSSSSSTVQFFSLVTHSSNIPEGESVPEFVEKPQPVTASEGEKAVFRAQVQGNPKPNISWKRESGIPIKESAKMFYDSVNKEHVLKLEPLTSDDSDNYKCIASNDHADAIYTVSLLVTEGQEKMDFKKMLKKRAPPAPKKPPKKVTDEKEMLEILANVPKKDFEKVCMEHGFTDFRGLLKKLKGMKKVEVEAIRILKPLEDIETKIDTTVVFECIMELKDPNTKMTWVKGTEPLRIQYSLGKYDVKQVGTKYMLVITNVNMNDAGIYSLTVCDKRMTAELKVLDEPLTFLGEMKPVKVTERQTAVFEIRLSKKVPDFVWKFNGKELKRDEKYEISDSGEFSAQVGDLVQKAQLTIDRIPIKFVSTLKNVRVKERSRACLECELTSKNVTLRWKKDGQLLERSTKYSMNHEGKRAELIIEDAQLSDGGEYTVVAMQDGDPTEYCSTATVTVEERLASVKSGMSDVHAATGSPAELCVVLNDEKVEGVWLKDGKEITDLPGVQIVKQGAVHKLIFPNMGPEHEGKYTFRAKGAESEASVFIADPPTIDPTLLEALAAHPVTVKVGHTANIKVPFRAKPLPKVIWYKDGVEVTEEERVSMERREDQALLTISNCVREDSGLVLLKLKNDHGSATATLHLNVLEPPGLASQPQVTDVTKETVTITWNAPTQDGGAPVLGYIVERRKKGSNLWVPFNKDPIQGTKCTVDGLLEDTEYEFRVIAVNKAGPGHPSIPSNSVVARDPVKPPGLVQGLHVSDSSNSSISLAWREPAEGDPPSGYILEMRAEDSKEWSKCTKIPISGTCYTVGGLTERQKYFFRIRAVNEAGVGEPVELDEGVRAMPPPGERTE</sequence>
<evidence type="ECO:0000313" key="6">
    <source>
        <dbReference type="Proteomes" id="UP000001074"/>
    </source>
</evidence>
<feature type="domain" description="Ig-like" evidence="3">
    <location>
        <begin position="400"/>
        <end position="490"/>
    </location>
</feature>
<dbReference type="HOGENOM" id="CLU_006405_2_1_1"/>
<dbReference type="SMART" id="SM00060">
    <property type="entry name" value="FN3"/>
    <property type="match status" value="2"/>
</dbReference>
<dbReference type="Pfam" id="PF00041">
    <property type="entry name" value="fn3"/>
    <property type="match status" value="2"/>
</dbReference>
<dbReference type="CDD" id="cd00096">
    <property type="entry name" value="Ig"/>
    <property type="match status" value="1"/>
</dbReference>
<dbReference type="InterPro" id="IPR036179">
    <property type="entry name" value="Ig-like_dom_sf"/>
</dbReference>